<dbReference type="Proteomes" id="UP000215559">
    <property type="component" value="Unassembled WGS sequence"/>
</dbReference>
<evidence type="ECO:0000313" key="1">
    <source>
        <dbReference type="EMBL" id="OYD14053.1"/>
    </source>
</evidence>
<accession>A0A235BNI4</accession>
<sequence>MVRRLLVLFPLVFFGCRGTGQVRIARPEQRLEVIDSLRLAVSAVDICGEGDRLVVLESSGIRLLRFDIGMARCETIPLTRRLAAPHGLASDRFYFYVYDDHVLYRMLKDELELKSWLVNVRVAGLVNYSPGEMLVSDGERGVVWYKTIFGESRKFLDISSVSGPGPLVALPAGMFCVLTSSGRLVYFNRAGIVVRTVQLKEKYDLIATDGSGGLYLAKRGQTRLLIMKQEQLIEASFGQDVSLMALAVLRGRIAILNKGNRIIIYRLP</sequence>
<name>A0A235BNI4_UNCW3</name>
<dbReference type="PROSITE" id="PS51257">
    <property type="entry name" value="PROKAR_LIPOPROTEIN"/>
    <property type="match status" value="1"/>
</dbReference>
<dbReference type="EMBL" id="NOZP01000183">
    <property type="protein sequence ID" value="OYD14053.1"/>
    <property type="molecule type" value="Genomic_DNA"/>
</dbReference>
<comment type="caution">
    <text evidence="1">The sequence shown here is derived from an EMBL/GenBank/DDBJ whole genome shotgun (WGS) entry which is preliminary data.</text>
</comment>
<reference evidence="1 2" key="1">
    <citation type="submission" date="2017-07" db="EMBL/GenBank/DDBJ databases">
        <title>Recovery of genomes from metagenomes via a dereplication, aggregation, and scoring strategy.</title>
        <authorList>
            <person name="Sieber C.M."/>
            <person name="Probst A.J."/>
            <person name="Sharrar A."/>
            <person name="Thomas B.C."/>
            <person name="Hess M."/>
            <person name="Tringe S.G."/>
            <person name="Banfield J.F."/>
        </authorList>
    </citation>
    <scope>NUCLEOTIDE SEQUENCE [LARGE SCALE GENOMIC DNA]</scope>
    <source>
        <strain evidence="1">JGI_Cruoil_03_51_56</strain>
    </source>
</reference>
<organism evidence="1 2">
    <name type="scientific">candidate division WOR-3 bacterium JGI_Cruoil_03_51_56</name>
    <dbReference type="NCBI Taxonomy" id="1973747"/>
    <lineage>
        <taxon>Bacteria</taxon>
        <taxon>Bacteria division WOR-3</taxon>
    </lineage>
</organism>
<protein>
    <recommendedName>
        <fullName evidence="3">Lipoprotein</fullName>
    </recommendedName>
</protein>
<dbReference type="SUPFAM" id="SSF63829">
    <property type="entry name" value="Calcium-dependent phosphotriesterase"/>
    <property type="match status" value="1"/>
</dbReference>
<proteinExistence type="predicted"/>
<dbReference type="AlphaFoldDB" id="A0A235BNI4"/>
<evidence type="ECO:0000313" key="2">
    <source>
        <dbReference type="Proteomes" id="UP000215559"/>
    </source>
</evidence>
<evidence type="ECO:0008006" key="3">
    <source>
        <dbReference type="Google" id="ProtNLM"/>
    </source>
</evidence>
<gene>
    <name evidence="1" type="ORF">CH330_09615</name>
</gene>